<dbReference type="NCBIfam" id="TIGR02136">
    <property type="entry name" value="ptsS_2"/>
    <property type="match status" value="1"/>
</dbReference>
<dbReference type="InterPro" id="IPR050811">
    <property type="entry name" value="Phosphate_ABC_transporter"/>
</dbReference>
<dbReference type="InterPro" id="IPR011862">
    <property type="entry name" value="Phos-bd"/>
</dbReference>
<protein>
    <recommendedName>
        <fullName evidence="4">Phosphate-binding protein</fullName>
    </recommendedName>
</protein>
<evidence type="ECO:0000256" key="3">
    <source>
        <dbReference type="ARBA" id="ARBA00022729"/>
    </source>
</evidence>
<evidence type="ECO:0000256" key="4">
    <source>
        <dbReference type="RuleBase" id="RU367119"/>
    </source>
</evidence>
<dbReference type="EMBL" id="CADCUK010000168">
    <property type="protein sequence ID" value="CAA9387546.1"/>
    <property type="molecule type" value="Genomic_DNA"/>
</dbReference>
<dbReference type="GO" id="GO:0006817">
    <property type="term" value="P:phosphate ion transport"/>
    <property type="evidence" value="ECO:0007669"/>
    <property type="project" value="UniProtKB-UniRule"/>
</dbReference>
<dbReference type="Gene3D" id="3.40.190.10">
    <property type="entry name" value="Periplasmic binding protein-like II"/>
    <property type="match status" value="2"/>
</dbReference>
<reference evidence="7" key="1">
    <citation type="submission" date="2020-02" db="EMBL/GenBank/DDBJ databases">
        <authorList>
            <person name="Meier V. D."/>
        </authorList>
    </citation>
    <scope>NUCLEOTIDE SEQUENCE</scope>
    <source>
        <strain evidence="7">AVDCRST_MAG47</strain>
    </source>
</reference>
<feature type="compositionally biased region" description="Gly residues" evidence="5">
    <location>
        <begin position="33"/>
        <end position="42"/>
    </location>
</feature>
<keyword evidence="3 4" id="KW-0732">Signal</keyword>
<dbReference type="PROSITE" id="PS51257">
    <property type="entry name" value="PROKAR_LIPOPROTEIN"/>
    <property type="match status" value="1"/>
</dbReference>
<evidence type="ECO:0000256" key="2">
    <source>
        <dbReference type="ARBA" id="ARBA00022448"/>
    </source>
</evidence>
<gene>
    <name evidence="7" type="ORF">AVDCRST_MAG47-2607</name>
</gene>
<evidence type="ECO:0000313" key="7">
    <source>
        <dbReference type="EMBL" id="CAA9387546.1"/>
    </source>
</evidence>
<dbReference type="CDD" id="cd13654">
    <property type="entry name" value="PBP2_phosphate_like_2"/>
    <property type="match status" value="1"/>
</dbReference>
<dbReference type="SUPFAM" id="SSF53850">
    <property type="entry name" value="Periplasmic binding protein-like II"/>
    <property type="match status" value="1"/>
</dbReference>
<feature type="region of interest" description="Disordered" evidence="5">
    <location>
        <begin position="28"/>
        <end position="51"/>
    </location>
</feature>
<evidence type="ECO:0000256" key="1">
    <source>
        <dbReference type="ARBA" id="ARBA00008725"/>
    </source>
</evidence>
<evidence type="ECO:0000256" key="5">
    <source>
        <dbReference type="SAM" id="MobiDB-lite"/>
    </source>
</evidence>
<feature type="signal peptide" evidence="4">
    <location>
        <begin position="1"/>
        <end position="23"/>
    </location>
</feature>
<dbReference type="AlphaFoldDB" id="A0A6J4NGY4"/>
<accession>A0A6J4NGY4</accession>
<dbReference type="GO" id="GO:0042301">
    <property type="term" value="F:phosphate ion binding"/>
    <property type="evidence" value="ECO:0007669"/>
    <property type="project" value="UniProtKB-UniRule"/>
</dbReference>
<evidence type="ECO:0000259" key="6">
    <source>
        <dbReference type="Pfam" id="PF12849"/>
    </source>
</evidence>
<keyword evidence="2 4" id="KW-0813">Transport</keyword>
<dbReference type="InterPro" id="IPR024370">
    <property type="entry name" value="PBP_domain"/>
</dbReference>
<feature type="domain" description="PBP" evidence="6">
    <location>
        <begin position="39"/>
        <end position="294"/>
    </location>
</feature>
<organism evidence="7">
    <name type="scientific">uncultured Nocardioidaceae bacterium</name>
    <dbReference type="NCBI Taxonomy" id="253824"/>
    <lineage>
        <taxon>Bacteria</taxon>
        <taxon>Bacillati</taxon>
        <taxon>Actinomycetota</taxon>
        <taxon>Actinomycetes</taxon>
        <taxon>Propionibacteriales</taxon>
        <taxon>Nocardioidaceae</taxon>
        <taxon>environmental samples</taxon>
    </lineage>
</organism>
<proteinExistence type="inferred from homology"/>
<comment type="function">
    <text evidence="4">Involved in the system for phosphate transport across the cytoplasmic membrane.</text>
</comment>
<dbReference type="PANTHER" id="PTHR30570">
    <property type="entry name" value="PERIPLASMIC PHOSPHATE BINDING COMPONENT OF PHOSPHATE ABC TRANSPORTER"/>
    <property type="match status" value="1"/>
</dbReference>
<feature type="chain" id="PRO_5039746976" description="Phosphate-binding protein" evidence="4">
    <location>
        <begin position="24"/>
        <end position="324"/>
    </location>
</feature>
<name>A0A6J4NGY4_9ACTN</name>
<sequence>MNRRTFKNAAAVPAALILTVGLAACGGQAEGSSDGGEGGGASGEVVSDGSSTVEPLTAAAGELFSEENPDVNVSVGTAGTGGGFEKFCVGDTDISNASRPIKDDEEAPICEENGVEYTELHVANDALTVVVSADNDFIECLTVDELKTLWSPEAEGTIETWDQVNPEFPAEPIELYGPGTDSGTFDYFTDEINGEEGASRSDYNASEDDNVIVQGVSGSANALGYFGFTYYEENADALKAVQIDSGEGCVEPSVETAQDGSYTPLARPLFVYVANKSYADKPQVAEFVDFYVSNDAEIAEAAQFIPLSDEQVTALEDAASSLGG</sequence>
<keyword evidence="4" id="KW-0592">Phosphate transport</keyword>
<dbReference type="Pfam" id="PF12849">
    <property type="entry name" value="PBP_like_2"/>
    <property type="match status" value="1"/>
</dbReference>
<comment type="similarity">
    <text evidence="1 4">Belongs to the PstS family.</text>
</comment>
<dbReference type="PANTHER" id="PTHR30570:SF1">
    <property type="entry name" value="PHOSPHATE-BINDING PROTEIN PSTS"/>
    <property type="match status" value="1"/>
</dbReference>